<dbReference type="RefSeq" id="WP_191717730.1">
    <property type="nucleotide sequence ID" value="NZ_JACSQP010000002.1"/>
</dbReference>
<gene>
    <name evidence="1" type="ORF">H9651_03580</name>
</gene>
<keyword evidence="2" id="KW-1185">Reference proteome</keyword>
<accession>A0ABR8RZN7</accession>
<sequence>MANRVDYQIDGRSHAGTAYALNVTPPWKGALSIADVPKAVQSQNAAVTHGLVLASAKDYVPNQEHTKSGAQQAMQLAGNDWEPVDNLFVWFLPFGNMFGVLAESVSASRAATFADWLTKATRHMFKDPNFAWEARPVIDQARAKMLKSAKGLKAVAYAGEFGTAVHDASGVKTLFGGGAQNVPGALRIEIKASLVRGKSTHGDEQIILDWFNKNFGSLQGDVAKAQVTTTGNQSTPPTEIDLLHHRLTRKTEVQIAMGATRAFTPLSAVGSIIDAFVKDRDDLLRLRSSND</sequence>
<reference evidence="1 2" key="1">
    <citation type="submission" date="2020-08" db="EMBL/GenBank/DDBJ databases">
        <title>A Genomic Blueprint of the Chicken Gut Microbiome.</title>
        <authorList>
            <person name="Gilroy R."/>
            <person name="Ravi A."/>
            <person name="Getino M."/>
            <person name="Pursley I."/>
            <person name="Horton D.L."/>
            <person name="Alikhan N.-F."/>
            <person name="Baker D."/>
            <person name="Gharbi K."/>
            <person name="Hall N."/>
            <person name="Watson M."/>
            <person name="Adriaenssens E.M."/>
            <person name="Foster-Nyarko E."/>
            <person name="Jarju S."/>
            <person name="Secka A."/>
            <person name="Antonio M."/>
            <person name="Oren A."/>
            <person name="Chaudhuri R."/>
            <person name="La Ragione R.M."/>
            <person name="Hildebrand F."/>
            <person name="Pallen M.J."/>
        </authorList>
    </citation>
    <scope>NUCLEOTIDE SEQUENCE [LARGE SCALE GENOMIC DNA]</scope>
    <source>
        <strain evidence="1 2">Sa4CUA7</strain>
    </source>
</reference>
<evidence type="ECO:0000313" key="2">
    <source>
        <dbReference type="Proteomes" id="UP000648352"/>
    </source>
</evidence>
<evidence type="ECO:0000313" key="1">
    <source>
        <dbReference type="EMBL" id="MBD7956710.1"/>
    </source>
</evidence>
<proteinExistence type="predicted"/>
<name>A0ABR8RZN7_9MICO</name>
<protein>
    <submittedName>
        <fullName evidence="1">Uncharacterized protein</fullName>
    </submittedName>
</protein>
<dbReference type="EMBL" id="JACSQP010000002">
    <property type="protein sequence ID" value="MBD7956710.1"/>
    <property type="molecule type" value="Genomic_DNA"/>
</dbReference>
<comment type="caution">
    <text evidence="1">The sequence shown here is derived from an EMBL/GenBank/DDBJ whole genome shotgun (WGS) entry which is preliminary data.</text>
</comment>
<organism evidence="1 2">
    <name type="scientific">Microbacterium pullorum</name>
    <dbReference type="NCBI Taxonomy" id="2762236"/>
    <lineage>
        <taxon>Bacteria</taxon>
        <taxon>Bacillati</taxon>
        <taxon>Actinomycetota</taxon>
        <taxon>Actinomycetes</taxon>
        <taxon>Micrococcales</taxon>
        <taxon>Microbacteriaceae</taxon>
        <taxon>Microbacterium</taxon>
    </lineage>
</organism>
<dbReference type="Proteomes" id="UP000648352">
    <property type="component" value="Unassembled WGS sequence"/>
</dbReference>